<evidence type="ECO:0008006" key="3">
    <source>
        <dbReference type="Google" id="ProtNLM"/>
    </source>
</evidence>
<dbReference type="Gene3D" id="3.10.450.620">
    <property type="entry name" value="JHP933, nucleotidyltransferase-like core domain"/>
    <property type="match status" value="1"/>
</dbReference>
<dbReference type="EMBL" id="MGEP01000001">
    <property type="protein sequence ID" value="OGL87535.1"/>
    <property type="molecule type" value="Genomic_DNA"/>
</dbReference>
<reference evidence="1 2" key="1">
    <citation type="journal article" date="2016" name="Nat. Commun.">
        <title>Thousands of microbial genomes shed light on interconnected biogeochemical processes in an aquifer system.</title>
        <authorList>
            <person name="Anantharaman K."/>
            <person name="Brown C.T."/>
            <person name="Hug L.A."/>
            <person name="Sharon I."/>
            <person name="Castelle C.J."/>
            <person name="Probst A.J."/>
            <person name="Thomas B.C."/>
            <person name="Singh A."/>
            <person name="Wilkins M.J."/>
            <person name="Karaoz U."/>
            <person name="Brodie E.L."/>
            <person name="Williams K.H."/>
            <person name="Hubbard S.S."/>
            <person name="Banfield J.F."/>
        </authorList>
    </citation>
    <scope>NUCLEOTIDE SEQUENCE [LARGE SCALE GENOMIC DNA]</scope>
</reference>
<organism evidence="1 2">
    <name type="scientific">Candidatus Uhrbacteria bacterium RIFCSPLOWO2_02_FULL_48_12</name>
    <dbReference type="NCBI Taxonomy" id="1802407"/>
    <lineage>
        <taxon>Bacteria</taxon>
        <taxon>Candidatus Uhriibacteriota</taxon>
    </lineage>
</organism>
<comment type="caution">
    <text evidence="1">The sequence shown here is derived from an EMBL/GenBank/DDBJ whole genome shotgun (WGS) entry which is preliminary data.</text>
</comment>
<evidence type="ECO:0000313" key="1">
    <source>
        <dbReference type="EMBL" id="OGL87535.1"/>
    </source>
</evidence>
<accession>A0A1F7VAP9</accession>
<dbReference type="Proteomes" id="UP000178723">
    <property type="component" value="Unassembled WGS sequence"/>
</dbReference>
<evidence type="ECO:0000313" key="2">
    <source>
        <dbReference type="Proteomes" id="UP000178723"/>
    </source>
</evidence>
<gene>
    <name evidence="1" type="ORF">A3I40_01325</name>
</gene>
<name>A0A1F7VAP9_9BACT</name>
<dbReference type="Pfam" id="PF08843">
    <property type="entry name" value="AbiEii"/>
    <property type="match status" value="1"/>
</dbReference>
<dbReference type="AlphaFoldDB" id="A0A1F7VAP9"/>
<dbReference type="InterPro" id="IPR014942">
    <property type="entry name" value="AbiEii"/>
</dbReference>
<proteinExistence type="predicted"/>
<sequence length="422" mass="49023">MSEQISAILKRKLDDLAAYGGIDAETRRNALKEELQFHILNFIYHHQEYNKWIIYGGSALRIIHGLDRMSVDLDFEISHAITEKFLEELKKETKDYFTNTYGAGADFLTVKVTTGRGLLLKFHVGDELSFGHPSKQVHVKIDLNHFVAPKTVTERRPINRDQLSFIIVTYNMGALMASKLAAIFLRGTHGVGEATYEEKGRDIYDLLWYMSKKVVPDFDYLTAKGIDAKDPRVLFDKLTLQMNKVSDENLKQDLLPLFTNRTYIDNWLKNWRESYFRLLDDYKIRTVKELESIGVHQDFHSDNFSFVYWYKTEDASSVRIAYTISDYWITFGDGNLPTKINDKVIDFVSDDIKVRLNDKLKQYVTLFYDKTESYFKKTNRIMLGDGIVTKVIRMTADNLNQKEQIVLNKSAMLSCELDDLLK</sequence>
<dbReference type="STRING" id="1802407.A3I40_01325"/>
<protein>
    <recommendedName>
        <fullName evidence="3">Nucleotidyl transferase AbiEii/AbiGii toxin family protein</fullName>
    </recommendedName>
</protein>